<comment type="caution">
    <text evidence="6">The sequence shown here is derived from an EMBL/GenBank/DDBJ whole genome shotgun (WGS) entry which is preliminary data.</text>
</comment>
<reference evidence="7" key="1">
    <citation type="submission" date="2016-01" db="EMBL/GenBank/DDBJ databases">
        <authorList>
            <person name="Mitreva M."/>
            <person name="Pepin K.H."/>
            <person name="Mihindukulasuriya K.A."/>
            <person name="Fulton R."/>
            <person name="Fronick C."/>
            <person name="O'Laughlin M."/>
            <person name="Miner T."/>
            <person name="Herter B."/>
            <person name="Rosa B.A."/>
            <person name="Cordes M."/>
            <person name="Tomlinson C."/>
            <person name="Wollam A."/>
            <person name="Palsikar V.B."/>
            <person name="Mardis E.R."/>
            <person name="Wilson R.K."/>
        </authorList>
    </citation>
    <scope>NUCLEOTIDE SEQUENCE [LARGE SCALE GENOMIC DNA]</scope>
    <source>
        <strain evidence="7">GED7749B</strain>
    </source>
</reference>
<name>A0A133KTW0_HEYCO</name>
<keyword evidence="2" id="KW-0067">ATP-binding</keyword>
<dbReference type="PANTHER" id="PTHR30580:SF1">
    <property type="entry name" value="COMF OPERON PROTEIN 1"/>
    <property type="match status" value="1"/>
</dbReference>
<dbReference type="SUPFAM" id="SSF52540">
    <property type="entry name" value="P-loop containing nucleoside triphosphate hydrolases"/>
    <property type="match status" value="1"/>
</dbReference>
<dbReference type="GO" id="GO:0005524">
    <property type="term" value="F:ATP binding"/>
    <property type="evidence" value="ECO:0007669"/>
    <property type="project" value="UniProtKB-KW"/>
</dbReference>
<dbReference type="PROSITE" id="PS51194">
    <property type="entry name" value="HELICASE_CTER"/>
    <property type="match status" value="1"/>
</dbReference>
<protein>
    <submittedName>
        <fullName evidence="6">Putative ComF operon protein 1</fullName>
    </submittedName>
</protein>
<accession>A0A133KTW0</accession>
<proteinExistence type="predicted"/>
<evidence type="ECO:0000313" key="7">
    <source>
        <dbReference type="Proteomes" id="UP000070376"/>
    </source>
</evidence>
<dbReference type="AlphaFoldDB" id="A0A133KTW0"/>
<dbReference type="PATRIC" id="fig|1398.22.peg.1436"/>
<keyword evidence="3" id="KW-0238">DNA-binding</keyword>
<organism evidence="6 7">
    <name type="scientific">Heyndrickxia coagulans</name>
    <name type="common">Weizmannia coagulans</name>
    <dbReference type="NCBI Taxonomy" id="1398"/>
    <lineage>
        <taxon>Bacteria</taxon>
        <taxon>Bacillati</taxon>
        <taxon>Bacillota</taxon>
        <taxon>Bacilli</taxon>
        <taxon>Bacillales</taxon>
        <taxon>Bacillaceae</taxon>
        <taxon>Heyndrickxia</taxon>
    </lineage>
</organism>
<evidence type="ECO:0000259" key="4">
    <source>
        <dbReference type="PROSITE" id="PS51192"/>
    </source>
</evidence>
<dbReference type="GO" id="GO:0006270">
    <property type="term" value="P:DNA replication initiation"/>
    <property type="evidence" value="ECO:0007669"/>
    <property type="project" value="TreeGrafter"/>
</dbReference>
<dbReference type="Pfam" id="PF04851">
    <property type="entry name" value="ResIII"/>
    <property type="match status" value="1"/>
</dbReference>
<feature type="domain" description="Helicase ATP-binding" evidence="4">
    <location>
        <begin position="133"/>
        <end position="285"/>
    </location>
</feature>
<dbReference type="InterPro" id="IPR014001">
    <property type="entry name" value="Helicase_ATP-bd"/>
</dbReference>
<dbReference type="GO" id="GO:0006302">
    <property type="term" value="P:double-strand break repair"/>
    <property type="evidence" value="ECO:0007669"/>
    <property type="project" value="TreeGrafter"/>
</dbReference>
<dbReference type="Proteomes" id="UP000070376">
    <property type="component" value="Unassembled WGS sequence"/>
</dbReference>
<dbReference type="FunFam" id="3.40.50.300:FF:001736">
    <property type="entry name" value="COMF operon protein 1"/>
    <property type="match status" value="1"/>
</dbReference>
<dbReference type="GO" id="GO:0003677">
    <property type="term" value="F:DNA binding"/>
    <property type="evidence" value="ECO:0007669"/>
    <property type="project" value="UniProtKB-KW"/>
</dbReference>
<evidence type="ECO:0000259" key="5">
    <source>
        <dbReference type="PROSITE" id="PS51194"/>
    </source>
</evidence>
<feature type="domain" description="Helicase C-terminal" evidence="5">
    <location>
        <begin position="321"/>
        <end position="464"/>
    </location>
</feature>
<dbReference type="Gene3D" id="3.40.50.300">
    <property type="entry name" value="P-loop containing nucleotide triphosphate hydrolases"/>
    <property type="match status" value="2"/>
</dbReference>
<dbReference type="PROSITE" id="PS51192">
    <property type="entry name" value="HELICASE_ATP_BIND_1"/>
    <property type="match status" value="1"/>
</dbReference>
<evidence type="ECO:0000313" key="6">
    <source>
        <dbReference type="EMBL" id="KWZ82945.1"/>
    </source>
</evidence>
<dbReference type="GO" id="GO:0016787">
    <property type="term" value="F:hydrolase activity"/>
    <property type="evidence" value="ECO:0007669"/>
    <property type="project" value="InterPro"/>
</dbReference>
<dbReference type="PANTHER" id="PTHR30580">
    <property type="entry name" value="PRIMOSOMAL PROTEIN N"/>
    <property type="match status" value="1"/>
</dbReference>
<dbReference type="InterPro" id="IPR027417">
    <property type="entry name" value="P-loop_NTPase"/>
</dbReference>
<sequence>MITLPSVFSEQLQHHLAGRILLEPEIPFSPELVEQHLKQGWIRAEPAIQGEFPHCVCLRCGNRALHLFAEFPCAHCGKTSIYCRNCLMMGRVTACKPLITWAGPAPAFHPPRHPLHWDGTLSEGQQSASEAVKAAILQKNELLIWAVCGSGKTEIVFKGIEAALANGERVCIATPRTDVVLELAPRFRRVFPDIPIAALYGGSPDRHKWAQLVISTTHQLYRFASAFDAVIVDEVDAFPYTFDETLQRAVQKAAKDHCARIYLTATPSETWQLECKAGKRPFVTIPARYHRKPLPVPVFKWAGNWRKKFEKGKLPVPVEAWVKKRLESRKQALLFLPNIRLMKKAEPVFKQLHPAIESVHAEDPDRKEKVERMRACKTPLLLTTTILERGVTFPNIDVCVVGAEDAIFTEAALVQIAGRAGRSADFPSGDVTFFHYGKSNAMVKAQRHILSMNEEAGKRGLLDA</sequence>
<dbReference type="InterPro" id="IPR006935">
    <property type="entry name" value="Helicase/UvrB_N"/>
</dbReference>
<dbReference type="GO" id="GO:0043138">
    <property type="term" value="F:3'-5' DNA helicase activity"/>
    <property type="evidence" value="ECO:0007669"/>
    <property type="project" value="TreeGrafter"/>
</dbReference>
<dbReference type="EMBL" id="LRPN01000047">
    <property type="protein sequence ID" value="KWZ82945.1"/>
    <property type="molecule type" value="Genomic_DNA"/>
</dbReference>
<evidence type="ECO:0000256" key="1">
    <source>
        <dbReference type="ARBA" id="ARBA00022741"/>
    </source>
</evidence>
<dbReference type="SMART" id="SM00487">
    <property type="entry name" value="DEXDc"/>
    <property type="match status" value="1"/>
</dbReference>
<evidence type="ECO:0000256" key="2">
    <source>
        <dbReference type="ARBA" id="ARBA00022840"/>
    </source>
</evidence>
<keyword evidence="1" id="KW-0547">Nucleotide-binding</keyword>
<dbReference type="Pfam" id="PF00271">
    <property type="entry name" value="Helicase_C"/>
    <property type="match status" value="1"/>
</dbReference>
<dbReference type="GO" id="GO:0006310">
    <property type="term" value="P:DNA recombination"/>
    <property type="evidence" value="ECO:0007669"/>
    <property type="project" value="TreeGrafter"/>
</dbReference>
<evidence type="ECO:0000256" key="3">
    <source>
        <dbReference type="ARBA" id="ARBA00023125"/>
    </source>
</evidence>
<dbReference type="InterPro" id="IPR001650">
    <property type="entry name" value="Helicase_C-like"/>
</dbReference>
<dbReference type="SMART" id="SM00490">
    <property type="entry name" value="HELICc"/>
    <property type="match status" value="1"/>
</dbReference>
<gene>
    <name evidence="6" type="ORF">HMPREF3213_01429</name>
</gene>